<dbReference type="AlphaFoldDB" id="A0AAE0QAZ4"/>
<dbReference type="PANTHER" id="PTHR35538:SF6">
    <property type="entry name" value="EF-HAND DOMAIN-CONTAINING PROTEIN"/>
    <property type="match status" value="1"/>
</dbReference>
<dbReference type="InterPro" id="IPR002048">
    <property type="entry name" value="EF_hand_dom"/>
</dbReference>
<dbReference type="CDD" id="cd09076">
    <property type="entry name" value="L1-EN"/>
    <property type="match status" value="1"/>
</dbReference>
<feature type="compositionally biased region" description="Low complexity" evidence="1">
    <location>
        <begin position="224"/>
        <end position="235"/>
    </location>
</feature>
<evidence type="ECO:0000313" key="5">
    <source>
        <dbReference type="Proteomes" id="UP001274896"/>
    </source>
</evidence>
<feature type="domain" description="EF-hand" evidence="3">
    <location>
        <begin position="846"/>
        <end position="881"/>
    </location>
</feature>
<dbReference type="InterPro" id="IPR005135">
    <property type="entry name" value="Endo/exonuclease/phosphatase"/>
</dbReference>
<feature type="region of interest" description="Disordered" evidence="1">
    <location>
        <begin position="320"/>
        <end position="339"/>
    </location>
</feature>
<dbReference type="InterPro" id="IPR011992">
    <property type="entry name" value="EF-hand-dom_pair"/>
</dbReference>
<dbReference type="SUPFAM" id="SSF47473">
    <property type="entry name" value="EF-hand"/>
    <property type="match status" value="1"/>
</dbReference>
<reference evidence="4" key="1">
    <citation type="submission" date="2023-06" db="EMBL/GenBank/DDBJ databases">
        <title>Male Hemibagrus guttatus genome.</title>
        <authorList>
            <person name="Bian C."/>
        </authorList>
    </citation>
    <scope>NUCLEOTIDE SEQUENCE</scope>
    <source>
        <strain evidence="4">Male_cb2023</strain>
        <tissue evidence="4">Muscle</tissue>
    </source>
</reference>
<feature type="transmembrane region" description="Helical" evidence="2">
    <location>
        <begin position="955"/>
        <end position="977"/>
    </location>
</feature>
<evidence type="ECO:0000256" key="2">
    <source>
        <dbReference type="SAM" id="Phobius"/>
    </source>
</evidence>
<feature type="region of interest" description="Disordered" evidence="1">
    <location>
        <begin position="109"/>
        <end position="194"/>
    </location>
</feature>
<feature type="region of interest" description="Disordered" evidence="1">
    <location>
        <begin position="268"/>
        <end position="308"/>
    </location>
</feature>
<accession>A0AAE0QAZ4</accession>
<feature type="compositionally biased region" description="Polar residues" evidence="1">
    <location>
        <begin position="160"/>
        <end position="179"/>
    </location>
</feature>
<evidence type="ECO:0000313" key="4">
    <source>
        <dbReference type="EMBL" id="KAK3517904.1"/>
    </source>
</evidence>
<dbReference type="Proteomes" id="UP001274896">
    <property type="component" value="Unassembled WGS sequence"/>
</dbReference>
<dbReference type="Pfam" id="PF03372">
    <property type="entry name" value="Exo_endo_phos"/>
    <property type="match status" value="1"/>
</dbReference>
<feature type="region of interest" description="Disordered" evidence="1">
    <location>
        <begin position="718"/>
        <end position="768"/>
    </location>
</feature>
<proteinExistence type="predicted"/>
<keyword evidence="2" id="KW-0812">Transmembrane</keyword>
<dbReference type="PROSITE" id="PS50222">
    <property type="entry name" value="EF_HAND_2"/>
    <property type="match status" value="1"/>
</dbReference>
<gene>
    <name evidence="4" type="ORF">QTP70_027309</name>
</gene>
<feature type="region of interest" description="Disordered" evidence="1">
    <location>
        <begin position="224"/>
        <end position="253"/>
    </location>
</feature>
<dbReference type="GO" id="GO:0003824">
    <property type="term" value="F:catalytic activity"/>
    <property type="evidence" value="ECO:0007669"/>
    <property type="project" value="InterPro"/>
</dbReference>
<feature type="compositionally biased region" description="Basic and acidic residues" evidence="1">
    <location>
        <begin position="718"/>
        <end position="727"/>
    </location>
</feature>
<evidence type="ECO:0000259" key="3">
    <source>
        <dbReference type="PROSITE" id="PS50222"/>
    </source>
</evidence>
<dbReference type="EMBL" id="JAUCMX010000018">
    <property type="protein sequence ID" value="KAK3517904.1"/>
    <property type="molecule type" value="Genomic_DNA"/>
</dbReference>
<feature type="compositionally biased region" description="Polar residues" evidence="1">
    <location>
        <begin position="285"/>
        <end position="299"/>
    </location>
</feature>
<comment type="caution">
    <text evidence="4">The sequence shown here is derived from an EMBL/GenBank/DDBJ whole genome shotgun (WGS) entry which is preliminary data.</text>
</comment>
<feature type="non-terminal residue" evidence="4">
    <location>
        <position position="1086"/>
    </location>
</feature>
<evidence type="ECO:0000256" key="1">
    <source>
        <dbReference type="SAM" id="MobiDB-lite"/>
    </source>
</evidence>
<protein>
    <recommendedName>
        <fullName evidence="3">EF-hand domain-containing protein</fullName>
    </recommendedName>
</protein>
<dbReference type="GO" id="GO:0005509">
    <property type="term" value="F:calcium ion binding"/>
    <property type="evidence" value="ECO:0007669"/>
    <property type="project" value="InterPro"/>
</dbReference>
<feature type="compositionally biased region" description="Basic and acidic residues" evidence="1">
    <location>
        <begin position="27"/>
        <end position="36"/>
    </location>
</feature>
<keyword evidence="5" id="KW-1185">Reference proteome</keyword>
<feature type="region of interest" description="Disordered" evidence="1">
    <location>
        <begin position="10"/>
        <end position="36"/>
    </location>
</feature>
<keyword evidence="2" id="KW-1133">Transmembrane helix</keyword>
<organism evidence="4 5">
    <name type="scientific">Hemibagrus guttatus</name>
    <dbReference type="NCBI Taxonomy" id="175788"/>
    <lineage>
        <taxon>Eukaryota</taxon>
        <taxon>Metazoa</taxon>
        <taxon>Chordata</taxon>
        <taxon>Craniata</taxon>
        <taxon>Vertebrata</taxon>
        <taxon>Euteleostomi</taxon>
        <taxon>Actinopterygii</taxon>
        <taxon>Neopterygii</taxon>
        <taxon>Teleostei</taxon>
        <taxon>Ostariophysi</taxon>
        <taxon>Siluriformes</taxon>
        <taxon>Bagridae</taxon>
        <taxon>Hemibagrus</taxon>
    </lineage>
</organism>
<dbReference type="InterPro" id="IPR036691">
    <property type="entry name" value="Endo/exonu/phosph_ase_sf"/>
</dbReference>
<feature type="compositionally biased region" description="Low complexity" evidence="1">
    <location>
        <begin position="147"/>
        <end position="159"/>
    </location>
</feature>
<sequence>SISLFLLRQQSSVGDRGSHHHTVSKNPLKDVIHKEEPRPPCSRFEAHMRACPGLIRPPNFPCTHRLPKSPVKNLRAPKPPRPREMQSKQNSLRQFSVIFPSVPASPYPSMASPDPVLSPTPGTNDNDSWHHINPCDPSDTGKTPMTPDSLSDLSRPPSSQFSFSTDLNSSLSNAHSVNQSDDSEGDKGDTDDGDDINSDYLEACSSSLSDLCFSSLDGAVLASCSPSTSTQSSLSKNLNFHSQEPQNTSHLESLKESPIIQVEDPLVRGTPHPLQLSDTGVEGAPSTSPAYLDSQSRLASASPRDVPSDWKTCRWPILPPITPQKGNQGSRASLSSPVSCSQSGMFDELDAAAPLSVSSQSLDHADCSDTEITSTTTELSPGLAALTVGCDSGDLGSLSRVQLLLMERGASGGLDPSPDLEWNSPIEERGDCEPGIQVWSLGIPQHYQCTDPYVQVSSSMSLSVRQFPLRQVDIRSGTPGISDADDISRSSSWSLSCGLGEDTPCEEQVTAQSRGSDLISDIGLHLSTQPIGKGRELADMMERRKVDILCVQETRWKGKKACSIGAGFKMFYYGVDSKRNGVGVVLKEEFVRNVLEVKRVSDRVMSLKLEIEGVMLNVVSGYAPQVGCELEEKERFWSELDEVMESIPTGERVVIGADFNGHVGEGNTGDEEVMGKFGVKERNLEVQVVVDFAKKMDMAVVNTYFQKREEHRVTYKSGEPRVNEETSQKGACPGKRERPASGVRRGPNQIKDRRRRHHRKMLGEKGEERKSKALQIYTKLQDGNKSSEPSKLRSCSRFEDYMYLRLLCQTFTSDFYLRLLCQTFTSDFYLRLLFDFLAKYCIISPEKLAAYRRAFEAVDSDGDGYLSCFQVLLALKEIIPPELLTEEEEIYVYRILELVDFNVTEGLTDLRLFAVVASLAQKIATLELYDDDPLLKTCEYRRSLSSANAIHVLQFYISPMLIAIFLLFCEFSVLMLVDVSDFMRSLISKLDFKSLEMKLYKAKQLFLFLLEGQSEGSEAPQGRISAEQLLVELKAGGIREECEEEVRRELRSLRSLDLLDFLAHLPLFILIHNSVIANPLDDSSNL</sequence>
<feature type="compositionally biased region" description="Polar residues" evidence="1">
    <location>
        <begin position="324"/>
        <end position="339"/>
    </location>
</feature>
<dbReference type="PANTHER" id="PTHR35538">
    <property type="entry name" value="LIG_CHAN-GLU_BD DOMAIN-CONTAINING PROTEIN"/>
    <property type="match status" value="1"/>
</dbReference>
<feature type="compositionally biased region" description="Polar residues" evidence="1">
    <location>
        <begin position="236"/>
        <end position="251"/>
    </location>
</feature>
<name>A0AAE0QAZ4_9TELE</name>
<keyword evidence="2" id="KW-0472">Membrane</keyword>
<dbReference type="SUPFAM" id="SSF56219">
    <property type="entry name" value="DNase I-like"/>
    <property type="match status" value="1"/>
</dbReference>
<dbReference type="Gene3D" id="3.60.10.10">
    <property type="entry name" value="Endonuclease/exonuclease/phosphatase"/>
    <property type="match status" value="1"/>
</dbReference>
<feature type="region of interest" description="Disordered" evidence="1">
    <location>
        <begin position="61"/>
        <end position="90"/>
    </location>
</feature>